<dbReference type="Proteomes" id="UP000701801">
    <property type="component" value="Unassembled WGS sequence"/>
</dbReference>
<evidence type="ECO:0000313" key="2">
    <source>
        <dbReference type="Proteomes" id="UP000701801"/>
    </source>
</evidence>
<sequence length="516" mass="60700">MAPINRLGVFSRLPLEIRQQIWSEFQPQYLQGNQQLTILCTSSHIYEEVSTEIFKHQDFKIWIPARCGRTEVEDSDESPQPEDNPHTTITNNFYRLWQLESYQNAVSIGFGPQGFPWHKVPRIRIEIEAPSSDDGELICVYKRTRDLIELIERPGRNFKNIEILLKDTEETQWFRGRRIPEITEVGSDILGSEGEEIPHFEVILDLFNRLRNFNSAKVHTTQSPLRSGLGAPFERLQNVILVEPTPFGYFKKRTQSFDIDDKVTRQRLGDRYLMMERFLDNVPQAVEGRSSTANCLRLERFASWYSDFLHGHSKYETDIMDIICSGKRSLKELQLETFCLDHRYRLMRAYKPVAVHLWNEFAPSAEPSPAEASWDKDKWQREWPQGINGLEPVWDFVAANLPDVAFRSDIGTVLMLCEKAMVPFPNWYKWRFDCFLQAFPGVTSGPHEDFWKMNYFRDKVSERREDLENYHDLCQESMDSYGELAWPLRKEGEQLYKAMTPKEVRDWRGKFKRGLR</sequence>
<accession>A0A9N9LYH1</accession>
<dbReference type="EMBL" id="CAJVRM010000733">
    <property type="protein sequence ID" value="CAG8983630.1"/>
    <property type="molecule type" value="Genomic_DNA"/>
</dbReference>
<protein>
    <submittedName>
        <fullName evidence="1">Uncharacterized protein</fullName>
    </submittedName>
</protein>
<evidence type="ECO:0000313" key="1">
    <source>
        <dbReference type="EMBL" id="CAG8983630.1"/>
    </source>
</evidence>
<gene>
    <name evidence="1" type="ORF">HYALB_00004060</name>
</gene>
<organism evidence="1 2">
    <name type="scientific">Hymenoscyphus albidus</name>
    <dbReference type="NCBI Taxonomy" id="595503"/>
    <lineage>
        <taxon>Eukaryota</taxon>
        <taxon>Fungi</taxon>
        <taxon>Dikarya</taxon>
        <taxon>Ascomycota</taxon>
        <taxon>Pezizomycotina</taxon>
        <taxon>Leotiomycetes</taxon>
        <taxon>Helotiales</taxon>
        <taxon>Helotiaceae</taxon>
        <taxon>Hymenoscyphus</taxon>
    </lineage>
</organism>
<comment type="caution">
    <text evidence="1">The sequence shown here is derived from an EMBL/GenBank/DDBJ whole genome shotgun (WGS) entry which is preliminary data.</text>
</comment>
<dbReference type="OrthoDB" id="3940621at2759"/>
<proteinExistence type="predicted"/>
<name>A0A9N9LYH1_9HELO</name>
<keyword evidence="2" id="KW-1185">Reference proteome</keyword>
<reference evidence="1" key="1">
    <citation type="submission" date="2021-07" db="EMBL/GenBank/DDBJ databases">
        <authorList>
            <person name="Durling M."/>
        </authorList>
    </citation>
    <scope>NUCLEOTIDE SEQUENCE</scope>
</reference>
<dbReference type="AlphaFoldDB" id="A0A9N9LYH1"/>